<dbReference type="EMBL" id="JANTQA010000032">
    <property type="protein sequence ID" value="KAJ3439281.1"/>
    <property type="molecule type" value="Genomic_DNA"/>
</dbReference>
<accession>A0AAV7ZDP7</accession>
<comment type="caution">
    <text evidence="1">The sequence shown here is derived from an EMBL/GenBank/DDBJ whole genome shotgun (WGS) entry which is preliminary data.</text>
</comment>
<sequence length="407" mass="47438">MISKTLESIYKGAFLLKYPLPSQAFSSFKFKDKILNEANKKLKPQIAINKSQMKKFSNHTIVGQGLKTEDKFDKCSISIHKNWNNISSRMCNKYLKKGSKELMHDSPDQALNNFENALDLATDEKQKRKCLWQLIRLYRIYFSDFGHSPNSLKVAKMAYTFGKRNNDFSLEIISSVLMSEIYLALDQKKEAIKSLKLIPSSIFQNTKDLKDNSKETTLLIYLLDLKNVSKMIEEINCLNLLAMSWNEIGNTALAIEILTKTYLCVCLIENSAGGFNLLKETGSEEFLLQFDYRTRSYFQKAKDLIYFRNSSIQLLSNLIKIYQKIGFIGATFICLKELYFRMEFKTFLYYLKNIITLYIQKAQYQKIIDLLFDFNIMDMVFNLHSIIQVDLLEELEQIKLIIRELAK</sequence>
<evidence type="ECO:0000313" key="1">
    <source>
        <dbReference type="EMBL" id="KAJ3439281.1"/>
    </source>
</evidence>
<organism evidence="1 2">
    <name type="scientific">Anaeramoeba flamelloides</name>
    <dbReference type="NCBI Taxonomy" id="1746091"/>
    <lineage>
        <taxon>Eukaryota</taxon>
        <taxon>Metamonada</taxon>
        <taxon>Anaeramoebidae</taxon>
        <taxon>Anaeramoeba</taxon>
    </lineage>
</organism>
<dbReference type="Proteomes" id="UP001146793">
    <property type="component" value="Unassembled WGS sequence"/>
</dbReference>
<dbReference type="AlphaFoldDB" id="A0AAV7ZDP7"/>
<reference evidence="1" key="1">
    <citation type="submission" date="2022-08" db="EMBL/GenBank/DDBJ databases">
        <title>Novel sulphate-reducing endosymbionts in the free-living metamonad Anaeramoeba.</title>
        <authorList>
            <person name="Jerlstrom-Hultqvist J."/>
            <person name="Cepicka I."/>
            <person name="Gallot-Lavallee L."/>
            <person name="Salas-Leiva D."/>
            <person name="Curtis B.A."/>
            <person name="Zahonova K."/>
            <person name="Pipaliya S."/>
            <person name="Dacks J."/>
            <person name="Roger A.J."/>
        </authorList>
    </citation>
    <scope>NUCLEOTIDE SEQUENCE</scope>
    <source>
        <strain evidence="1">Busselton2</strain>
    </source>
</reference>
<dbReference type="SUPFAM" id="SSF48452">
    <property type="entry name" value="TPR-like"/>
    <property type="match status" value="1"/>
</dbReference>
<proteinExistence type="predicted"/>
<name>A0AAV7ZDP7_9EUKA</name>
<protein>
    <submittedName>
        <fullName evidence="1">Uncharacterized protein</fullName>
    </submittedName>
</protein>
<gene>
    <name evidence="1" type="ORF">M0812_15305</name>
</gene>
<evidence type="ECO:0000313" key="2">
    <source>
        <dbReference type="Proteomes" id="UP001146793"/>
    </source>
</evidence>
<dbReference type="InterPro" id="IPR011990">
    <property type="entry name" value="TPR-like_helical_dom_sf"/>
</dbReference>